<dbReference type="InterPro" id="IPR045020">
    <property type="entry name" value="PRX_1cys"/>
</dbReference>
<reference evidence="12 13" key="1">
    <citation type="journal article" date="2020" name="Int. J. Syst. Evol. Microbiol.">
        <title>Sulfuracidifex tepidarius gen. nov., sp. nov. and transfer of Sulfolobus metallicus Huber and Stetter 1992 to the genus Sulfuracidifex as Sulfuracidifex metallicus comb. nov.</title>
        <authorList>
            <person name="Itoh T."/>
            <person name="Miura T."/>
            <person name="Sakai H.D."/>
            <person name="Kato S."/>
            <person name="Ohkuma M."/>
            <person name="Takashina T."/>
        </authorList>
    </citation>
    <scope>NUCLEOTIDE SEQUENCE [LARGE SCALE GENOMIC DNA]</scope>
    <source>
        <strain evidence="12 13">IC-006</strain>
    </source>
</reference>
<dbReference type="KEGG" id="step:IC006_2805"/>
<dbReference type="AlphaFoldDB" id="A0A510DZ95"/>
<proteinExistence type="inferred from homology"/>
<dbReference type="InterPro" id="IPR000866">
    <property type="entry name" value="AhpC/TSA"/>
</dbReference>
<evidence type="ECO:0000256" key="9">
    <source>
        <dbReference type="HAMAP-Rule" id="MF_00401"/>
    </source>
</evidence>
<evidence type="ECO:0000259" key="11">
    <source>
        <dbReference type="PROSITE" id="PS51352"/>
    </source>
</evidence>
<evidence type="ECO:0000256" key="4">
    <source>
        <dbReference type="ARBA" id="ARBA00022862"/>
    </source>
</evidence>
<dbReference type="PANTHER" id="PTHR10681:SF128">
    <property type="entry name" value="THIOREDOXIN-DEPENDENT PEROXIDE REDUCTASE, MITOCHONDRIAL"/>
    <property type="match status" value="1"/>
</dbReference>
<protein>
    <recommendedName>
        <fullName evidence="9">Peroxiredoxin</fullName>
        <ecNumber evidence="9">1.11.1.24</ecNumber>
    </recommendedName>
    <alternativeName>
        <fullName evidence="9">Thioredoxin-dependent peroxiredoxin</fullName>
    </alternativeName>
</protein>
<dbReference type="RefSeq" id="WP_232048938.1">
    <property type="nucleotide sequence ID" value="NZ_AP018929.1"/>
</dbReference>
<dbReference type="InterPro" id="IPR036249">
    <property type="entry name" value="Thioredoxin-like_sf"/>
</dbReference>
<evidence type="ECO:0000256" key="1">
    <source>
        <dbReference type="ARBA" id="ARBA00009796"/>
    </source>
</evidence>
<dbReference type="InterPro" id="IPR013766">
    <property type="entry name" value="Thioredoxin_domain"/>
</dbReference>
<evidence type="ECO:0000256" key="6">
    <source>
        <dbReference type="ARBA" id="ARBA00023284"/>
    </source>
</evidence>
<dbReference type="GO" id="GO:0033554">
    <property type="term" value="P:cellular response to stress"/>
    <property type="evidence" value="ECO:0007669"/>
    <property type="project" value="TreeGrafter"/>
</dbReference>
<keyword evidence="13" id="KW-1185">Reference proteome</keyword>
<evidence type="ECO:0000256" key="3">
    <source>
        <dbReference type="ARBA" id="ARBA00022559"/>
    </source>
</evidence>
<dbReference type="InterPro" id="IPR024706">
    <property type="entry name" value="Peroxiredoxin_AhpC-typ"/>
</dbReference>
<dbReference type="Gene3D" id="3.30.1020.10">
    <property type="entry name" value="Antioxidant, Horf6, Chain A, domain2"/>
    <property type="match status" value="1"/>
</dbReference>
<dbReference type="Proteomes" id="UP000322983">
    <property type="component" value="Chromosome"/>
</dbReference>
<feature type="active site" description="Cysteine sulfenic acid (-SOH) intermediate; for peroxidase activity" evidence="10">
    <location>
        <position position="56"/>
    </location>
</feature>
<feature type="active site" description="Cysteine sulfenic acid (-SOH) intermediate" evidence="9">
    <location>
        <position position="56"/>
    </location>
</feature>
<dbReference type="InterPro" id="IPR050217">
    <property type="entry name" value="Peroxiredoxin"/>
</dbReference>
<name>A0A510DZ95_9CREN</name>
<keyword evidence="3 9" id="KW-0575">Peroxidase</keyword>
<dbReference type="GeneID" id="41716500"/>
<dbReference type="EMBL" id="AP018929">
    <property type="protein sequence ID" value="BBG25469.1"/>
    <property type="molecule type" value="Genomic_DNA"/>
</dbReference>
<evidence type="ECO:0000256" key="2">
    <source>
        <dbReference type="ARBA" id="ARBA00022490"/>
    </source>
</evidence>
<dbReference type="InterPro" id="IPR019479">
    <property type="entry name" value="Peroxiredoxin_C"/>
</dbReference>
<evidence type="ECO:0000256" key="5">
    <source>
        <dbReference type="ARBA" id="ARBA00023002"/>
    </source>
</evidence>
<dbReference type="SUPFAM" id="SSF52833">
    <property type="entry name" value="Thioredoxin-like"/>
    <property type="match status" value="1"/>
</dbReference>
<dbReference type="InterPro" id="IPR022915">
    <property type="entry name" value="Peroxiredoxin_TDXH"/>
</dbReference>
<dbReference type="Pfam" id="PF00578">
    <property type="entry name" value="AhpC-TSA"/>
    <property type="match status" value="1"/>
</dbReference>
<comment type="similarity">
    <text evidence="1">Belongs to the peroxiredoxin family. AhpC/Prx1 subfamily.</text>
</comment>
<dbReference type="CDD" id="cd03016">
    <property type="entry name" value="PRX_1cys"/>
    <property type="match status" value="1"/>
</dbReference>
<comment type="function">
    <text evidence="9">Thiol-specific peroxidase that catalyzes the reduction of hydrogen peroxide and organic hydroperoxides to water and alcohols, respectively. Plays a role in cell protection against oxidative stress by detoxifying peroxides.</text>
</comment>
<dbReference type="Pfam" id="PF10417">
    <property type="entry name" value="1-cysPrx_C"/>
    <property type="match status" value="1"/>
</dbReference>
<feature type="domain" description="Thioredoxin" evidence="11">
    <location>
        <begin position="14"/>
        <end position="169"/>
    </location>
</feature>
<evidence type="ECO:0000256" key="8">
    <source>
        <dbReference type="ARBA" id="ARBA00064044"/>
    </source>
</evidence>
<comment type="subcellular location">
    <subcellularLocation>
        <location evidence="9">Cytoplasm</location>
    </subcellularLocation>
</comment>
<keyword evidence="2 9" id="KW-0963">Cytoplasm</keyword>
<sequence>MIEIEMSYQIDHIPLIGEEFPHLEVETTQGKKVLPDDYKGKWFLLFSHPGDFTPVCTTEFIAFAKRSEDFKKADVELIGLSVDSTISHIKWIEWIKEKVGVEVPFPVIADPMGYVSKRLGMIHAQSATSTVRAVFLVDDKSKVRLIMYYPLELGRNIDELLRAIKGLQMVDKYKVAIPANWPNNEVIGDNFLVPPPRNIADIGKRLQEYKGLDWWFTYKESPKEDAEEARKYLERVAKAIPKGQ</sequence>
<dbReference type="GO" id="GO:0008379">
    <property type="term" value="F:thioredoxin peroxidase activity"/>
    <property type="evidence" value="ECO:0007669"/>
    <property type="project" value="TreeGrafter"/>
</dbReference>
<dbReference type="STRING" id="1294262.GCA_001316085_00759"/>
<dbReference type="PROSITE" id="PS51352">
    <property type="entry name" value="THIOREDOXIN_2"/>
    <property type="match status" value="1"/>
</dbReference>
<dbReference type="GO" id="GO:0006979">
    <property type="term" value="P:response to oxidative stress"/>
    <property type="evidence" value="ECO:0007669"/>
    <property type="project" value="TreeGrafter"/>
</dbReference>
<evidence type="ECO:0000256" key="10">
    <source>
        <dbReference type="PIRSR" id="PIRSR000239-1"/>
    </source>
</evidence>
<comment type="caution">
    <text evidence="9">Lacks conserved residue(s) required for the propagation of feature annotation.</text>
</comment>
<comment type="similarity">
    <text evidence="7 9">Belongs to the peroxiredoxin family. Prx6 subfamily.</text>
</comment>
<dbReference type="PIRSF" id="PIRSF000239">
    <property type="entry name" value="AHPC"/>
    <property type="match status" value="1"/>
</dbReference>
<dbReference type="Gene3D" id="3.40.30.10">
    <property type="entry name" value="Glutaredoxin"/>
    <property type="match status" value="1"/>
</dbReference>
<comment type="subunit">
    <text evidence="8 9">Homodecamer. Pentamer of dimers that assemble into a ring structure.</text>
</comment>
<organism evidence="12 13">
    <name type="scientific">Sulfuracidifex tepidarius</name>
    <dbReference type="NCBI Taxonomy" id="1294262"/>
    <lineage>
        <taxon>Archaea</taxon>
        <taxon>Thermoproteota</taxon>
        <taxon>Thermoprotei</taxon>
        <taxon>Sulfolobales</taxon>
        <taxon>Sulfolobaceae</taxon>
        <taxon>Sulfuracidifex</taxon>
    </lineage>
</organism>
<dbReference type="HAMAP" id="MF_00401">
    <property type="entry name" value="Peroxiredoxin"/>
    <property type="match status" value="1"/>
</dbReference>
<feature type="binding site" evidence="9">
    <location>
        <position position="132"/>
    </location>
    <ligand>
        <name>substrate</name>
    </ligand>
</feature>
<evidence type="ECO:0000313" key="12">
    <source>
        <dbReference type="EMBL" id="BBG25469.1"/>
    </source>
</evidence>
<dbReference type="EC" id="1.11.1.24" evidence="9"/>
<keyword evidence="6 9" id="KW-0676">Redox-active center</keyword>
<comment type="catalytic activity">
    <reaction evidence="9">
        <text>a hydroperoxide + [thioredoxin]-dithiol = an alcohol + [thioredoxin]-disulfide + H2O</text>
        <dbReference type="Rhea" id="RHEA:62620"/>
        <dbReference type="Rhea" id="RHEA-COMP:10698"/>
        <dbReference type="Rhea" id="RHEA-COMP:10700"/>
        <dbReference type="ChEBI" id="CHEBI:15377"/>
        <dbReference type="ChEBI" id="CHEBI:29950"/>
        <dbReference type="ChEBI" id="CHEBI:30879"/>
        <dbReference type="ChEBI" id="CHEBI:35924"/>
        <dbReference type="ChEBI" id="CHEBI:50058"/>
        <dbReference type="EC" id="1.11.1.24"/>
    </reaction>
</comment>
<dbReference type="FunFam" id="3.40.30.10:FF:000011">
    <property type="entry name" value="Peroxiredoxin PRX1"/>
    <property type="match status" value="1"/>
</dbReference>
<keyword evidence="4 9" id="KW-0049">Antioxidant</keyword>
<gene>
    <name evidence="12" type="ORF">IC006_2805</name>
</gene>
<evidence type="ECO:0000313" key="13">
    <source>
        <dbReference type="Proteomes" id="UP000322983"/>
    </source>
</evidence>
<dbReference type="NCBIfam" id="NF009668">
    <property type="entry name" value="PRK13189.1"/>
    <property type="match status" value="1"/>
</dbReference>
<dbReference type="GO" id="GO:0045454">
    <property type="term" value="P:cell redox homeostasis"/>
    <property type="evidence" value="ECO:0007669"/>
    <property type="project" value="TreeGrafter"/>
</dbReference>
<comment type="miscellaneous">
    <text evidence="9">The active site is a conserved redox-active cysteine residue, the peroxidatic cysteine (C(P)), which makes the nucleophilic attack on the peroxide substrate. The peroxide oxidizes the C(P)-SH to cysteine sulfenic acid (C(P)-SOH), which then reacts with another cysteine residue, the resolving cysteine (C(R)), to form a disulfide bridge. The disulfide is subsequently reduced by an appropriate electron donor to complete the catalytic cycle. In this 1-Cys peroxiredoxin, no C(R) is present and C(P) instead forms a disulfide with a cysteine from another protein or with a small thiol molecule.</text>
</comment>
<evidence type="ECO:0000256" key="7">
    <source>
        <dbReference type="ARBA" id="ARBA00025719"/>
    </source>
</evidence>
<dbReference type="NCBIfam" id="NF009670">
    <property type="entry name" value="PRK13191.1"/>
    <property type="match status" value="1"/>
</dbReference>
<dbReference type="GO" id="GO:0005829">
    <property type="term" value="C:cytosol"/>
    <property type="evidence" value="ECO:0007669"/>
    <property type="project" value="TreeGrafter"/>
</dbReference>
<dbReference type="PANTHER" id="PTHR10681">
    <property type="entry name" value="THIOREDOXIN PEROXIDASE"/>
    <property type="match status" value="1"/>
</dbReference>
<dbReference type="GO" id="GO:0042744">
    <property type="term" value="P:hydrogen peroxide catabolic process"/>
    <property type="evidence" value="ECO:0007669"/>
    <property type="project" value="TreeGrafter"/>
</dbReference>
<accession>A0A510DZ95</accession>
<keyword evidence="5 9" id="KW-0560">Oxidoreductase</keyword>